<reference evidence="3" key="1">
    <citation type="submission" date="2020-02" db="EMBL/GenBank/DDBJ databases">
        <authorList>
            <person name="Meier V. D."/>
        </authorList>
    </citation>
    <scope>NUCLEOTIDE SEQUENCE</scope>
    <source>
        <strain evidence="3">AVDCRST_MAG89</strain>
    </source>
</reference>
<feature type="chain" id="PRO_5027039680" evidence="1">
    <location>
        <begin position="23"/>
        <end position="468"/>
    </location>
</feature>
<accession>A0A6J4MMD4</accession>
<organism evidence="3">
    <name type="scientific">uncultured Gemmatimonadota bacterium</name>
    <dbReference type="NCBI Taxonomy" id="203437"/>
    <lineage>
        <taxon>Bacteria</taxon>
        <taxon>Pseudomonadati</taxon>
        <taxon>Gemmatimonadota</taxon>
        <taxon>environmental samples</taxon>
    </lineage>
</organism>
<feature type="signal peptide" evidence="1">
    <location>
        <begin position="1"/>
        <end position="22"/>
    </location>
</feature>
<dbReference type="InterPro" id="IPR012338">
    <property type="entry name" value="Beta-lactam/transpept-like"/>
</dbReference>
<dbReference type="Pfam" id="PF00144">
    <property type="entry name" value="Beta-lactamase"/>
    <property type="match status" value="1"/>
</dbReference>
<keyword evidence="1" id="KW-0732">Signal</keyword>
<name>A0A6J4MMD4_9BACT</name>
<gene>
    <name evidence="3" type="ORF">AVDCRST_MAG89-3911</name>
</gene>
<evidence type="ECO:0000256" key="1">
    <source>
        <dbReference type="SAM" id="SignalP"/>
    </source>
</evidence>
<evidence type="ECO:0000259" key="2">
    <source>
        <dbReference type="Pfam" id="PF00144"/>
    </source>
</evidence>
<dbReference type="InterPro" id="IPR050789">
    <property type="entry name" value="Diverse_Enzym_Activities"/>
</dbReference>
<dbReference type="SUPFAM" id="SSF56601">
    <property type="entry name" value="beta-lactamase/transpeptidase-like"/>
    <property type="match status" value="1"/>
</dbReference>
<feature type="domain" description="Beta-lactamase-related" evidence="2">
    <location>
        <begin position="168"/>
        <end position="440"/>
    </location>
</feature>
<proteinExistence type="predicted"/>
<protein>
    <submittedName>
        <fullName evidence="3">Beta-lactamase class C-like and penicillin binding proteins (PBPs) superfamily</fullName>
    </submittedName>
</protein>
<dbReference type="PANTHER" id="PTHR43283:SF7">
    <property type="entry name" value="BETA-LACTAMASE-RELATED DOMAIN-CONTAINING PROTEIN"/>
    <property type="match status" value="1"/>
</dbReference>
<evidence type="ECO:0000313" key="3">
    <source>
        <dbReference type="EMBL" id="CAA9363431.1"/>
    </source>
</evidence>
<dbReference type="EMBL" id="CADCTV010000823">
    <property type="protein sequence ID" value="CAA9363431.1"/>
    <property type="molecule type" value="Genomic_DNA"/>
</dbReference>
<dbReference type="PANTHER" id="PTHR43283">
    <property type="entry name" value="BETA-LACTAMASE-RELATED"/>
    <property type="match status" value="1"/>
</dbReference>
<dbReference type="InterPro" id="IPR001466">
    <property type="entry name" value="Beta-lactam-related"/>
</dbReference>
<dbReference type="AlphaFoldDB" id="A0A6J4MMD4"/>
<dbReference type="Gene3D" id="3.40.710.10">
    <property type="entry name" value="DD-peptidase/beta-lactamase superfamily"/>
    <property type="match status" value="1"/>
</dbReference>
<sequence length="468" mass="50535">MRSRHFLTFLAAGFATPMAAQANRPGALAEFVGTYRYHGEGTLTLAAGDSLLYAVIDEAKYALRPVGRDRFVNGPGDTIPFRRDASGTVDGFTEGGRFFARLSREVDAATVQLMQPRPRGATYAYRPPAGMGDGIAVGGLADAGLDQSVARAIVDGVVGGRFADLHGVLVYRGGKLVLEEYFYGYHAGRPHAMRSATKSVVSALVGIAIDRGALAGVEERILPRLPYAAYANPHPAKAALTLADLLTHRTGLACDDWDGGSPGNENRVYASDDWVKFFLDLPVAAERGTTARYCSAGVLTAGRLVERATGEALPAFAQHALFAPLGIRAGDVRWNFGLTADNAGSYAQLHLRPRDMLKLGILFRQEGVWRGRRVISREWVRRSTAQHSRVGDQGYGYLWWHQYQNVPTARGNQRVEMVVATGNGGQKIFLVPALDLVAVFTGGAYNADNTPPNAVMRQILLPALLRAP</sequence>